<dbReference type="EMBL" id="LNZH02000189">
    <property type="protein sequence ID" value="OCB87683.1"/>
    <property type="molecule type" value="Genomic_DNA"/>
</dbReference>
<name>A0A9Q5HX77_SANBA</name>
<evidence type="ECO:0000256" key="3">
    <source>
        <dbReference type="ARBA" id="ARBA00022525"/>
    </source>
</evidence>
<evidence type="ECO:0000256" key="4">
    <source>
        <dbReference type="SAM" id="SignalP"/>
    </source>
</evidence>
<comment type="caution">
    <text evidence="5">The sequence shown here is derived from an EMBL/GenBank/DDBJ whole genome shotgun (WGS) entry which is preliminary data.</text>
</comment>
<reference evidence="5" key="1">
    <citation type="submission" date="2016-06" db="EMBL/GenBank/DDBJ databases">
        <title>Draft Genome sequence of the fungus Inonotus baumii.</title>
        <authorList>
            <person name="Zhu H."/>
            <person name="Lin W."/>
        </authorList>
    </citation>
    <scope>NUCLEOTIDE SEQUENCE</scope>
    <source>
        <strain evidence="5">821</strain>
    </source>
</reference>
<organism evidence="5 6">
    <name type="scientific">Sanghuangporus baumii</name>
    <name type="common">Phellinus baumii</name>
    <dbReference type="NCBI Taxonomy" id="108892"/>
    <lineage>
        <taxon>Eukaryota</taxon>
        <taxon>Fungi</taxon>
        <taxon>Dikarya</taxon>
        <taxon>Basidiomycota</taxon>
        <taxon>Agaricomycotina</taxon>
        <taxon>Agaricomycetes</taxon>
        <taxon>Hymenochaetales</taxon>
        <taxon>Hymenochaetaceae</taxon>
        <taxon>Sanghuangporus</taxon>
    </lineage>
</organism>
<proteinExistence type="inferred from homology"/>
<dbReference type="Pfam" id="PF07249">
    <property type="entry name" value="Cerato-platanin"/>
    <property type="match status" value="1"/>
</dbReference>
<dbReference type="InterPro" id="IPR036908">
    <property type="entry name" value="RlpA-like_sf"/>
</dbReference>
<dbReference type="AlphaFoldDB" id="A0A9Q5HX77"/>
<feature type="signal peptide" evidence="4">
    <location>
        <begin position="1"/>
        <end position="18"/>
    </location>
</feature>
<gene>
    <name evidence="5" type="ORF">A7U60_g5209</name>
</gene>
<keyword evidence="3" id="KW-0964">Secreted</keyword>
<sequence length="138" mass="14200">MKFMTLLSTLLFAGAAFAVRAGYDTTYDNAGGSMLTVACSDGANGLANRYPTFGSVPSFPNVGGASAIAGWNSPQCGTCWRLTYPGTGNSIVMTAIDHTDDGFNLSLEALNVLTNGRGVEFGVVDVTAEQIGVTSCGL</sequence>
<dbReference type="InterPro" id="IPR010829">
    <property type="entry name" value="Cerato-platanin"/>
</dbReference>
<comment type="subcellular location">
    <subcellularLocation>
        <location evidence="1">Secreted</location>
    </subcellularLocation>
</comment>
<evidence type="ECO:0000313" key="5">
    <source>
        <dbReference type="EMBL" id="OCB87683.1"/>
    </source>
</evidence>
<evidence type="ECO:0000313" key="6">
    <source>
        <dbReference type="Proteomes" id="UP000757232"/>
    </source>
</evidence>
<keyword evidence="4" id="KW-0732">Signal</keyword>
<comment type="similarity">
    <text evidence="2">Belongs to the cerato-platanin family.</text>
</comment>
<feature type="chain" id="PRO_5040218423" evidence="4">
    <location>
        <begin position="19"/>
        <end position="138"/>
    </location>
</feature>
<dbReference type="GO" id="GO:0005576">
    <property type="term" value="C:extracellular region"/>
    <property type="evidence" value="ECO:0007669"/>
    <property type="project" value="UniProtKB-SubCell"/>
</dbReference>
<evidence type="ECO:0000256" key="2">
    <source>
        <dbReference type="ARBA" id="ARBA00010421"/>
    </source>
</evidence>
<dbReference type="CDD" id="cd22778">
    <property type="entry name" value="DPBB_CEPL-like"/>
    <property type="match status" value="1"/>
</dbReference>
<evidence type="ECO:0000256" key="1">
    <source>
        <dbReference type="ARBA" id="ARBA00004613"/>
    </source>
</evidence>
<protein>
    <submittedName>
        <fullName evidence="5">SnodProt1</fullName>
    </submittedName>
</protein>
<dbReference type="Proteomes" id="UP000757232">
    <property type="component" value="Unassembled WGS sequence"/>
</dbReference>
<dbReference type="OrthoDB" id="4898945at2759"/>
<dbReference type="SUPFAM" id="SSF50685">
    <property type="entry name" value="Barwin-like endoglucanases"/>
    <property type="match status" value="1"/>
</dbReference>
<accession>A0A9Q5HX77</accession>
<dbReference type="Gene3D" id="2.40.40.10">
    <property type="entry name" value="RlpA-like domain"/>
    <property type="match status" value="1"/>
</dbReference>
<keyword evidence="6" id="KW-1185">Reference proteome</keyword>